<feature type="domain" description="3-octaprenyl-4-hydroxybenzoate carboxy-lyase-like N-terminal" evidence="2">
    <location>
        <begin position="12"/>
        <end position="89"/>
    </location>
</feature>
<dbReference type="EMBL" id="CP002547">
    <property type="protein sequence ID" value="ADY56102.1"/>
    <property type="molecule type" value="Genomic_DNA"/>
</dbReference>
<evidence type="ECO:0000313" key="5">
    <source>
        <dbReference type="Proteomes" id="UP000007488"/>
    </source>
</evidence>
<dbReference type="GO" id="GO:0016831">
    <property type="term" value="F:carboxy-lyase activity"/>
    <property type="evidence" value="ECO:0007669"/>
    <property type="project" value="InterPro"/>
</dbReference>
<dbReference type="InterPro" id="IPR048304">
    <property type="entry name" value="UbiD_Rift_dom"/>
</dbReference>
<dbReference type="InterPro" id="IPR049383">
    <property type="entry name" value="UbiD-like_N"/>
</dbReference>
<sequence length="595" mass="67309">MSSLHNNLREFIAALKRHNQVQEIDVEVDPHLELAEIHRRVIENEGPVLFFQKVKGSKFPVVTNLFGTRARVDLAVGQEPEKIVREAVQSVDQLMSLSPKVLWEQRNLLFKLTKIGTKKVPLANAPVAQTSMNPPDITALPVLTSWPDDGGPFVTLPLIYTENPENRSHNLGMYRIQTYAPDQTGIHWQIQKGGGFHYHLAEQKNRELPVTLFIGGPPALILSAIAPLPENVPELLFASFLMQKKIDLTARGTSPHPLIAEAEFAVSGTVAPKIRRPEGPFGDHYGYYSVTHDFPVFHIKSIRHRKNAVYPATVVGKPRQEDYFIGEYLQSLLAPLFPLVMPGVESLWTYAETGFHALTSAVIRESYDKEALIHAFRILGEGQLSLTKFLILTNVRTDLRNFRTLLPEVLRRFRPESDLFIISDTPMDTLDYTGRKFNQGSKAVMLGLGHPIRELPERFEGEGLPGISEITSFCPGCLLISGGDYTRDEQLPRRILESTNIPEFSAELQKWPFIIIVDHVQTIKDQTAFLWEVFTRFSPGNDLYAQQEIKDNRVVFHGPVIIDARMKPFYPGVVTPDEKTVRLVDQRWSQYGIKL</sequence>
<dbReference type="PANTHER" id="PTHR30108">
    <property type="entry name" value="3-OCTAPRENYL-4-HYDROXYBENZOATE CARBOXY-LYASE-RELATED"/>
    <property type="match status" value="1"/>
</dbReference>
<feature type="domain" description="3-octaprenyl-4-hydroxybenzoate carboxy-lyase-like C-terminal" evidence="3">
    <location>
        <begin position="324"/>
        <end position="445"/>
    </location>
</feature>
<dbReference type="KEGG" id="sgy:Sgly_1805"/>
<dbReference type="EC" id="4.1.1.-" evidence="4"/>
<organism evidence="4 5">
    <name type="scientific">Syntrophobotulus glycolicus (strain DSM 8271 / FlGlyR)</name>
    <dbReference type="NCBI Taxonomy" id="645991"/>
    <lineage>
        <taxon>Bacteria</taxon>
        <taxon>Bacillati</taxon>
        <taxon>Bacillota</taxon>
        <taxon>Clostridia</taxon>
        <taxon>Eubacteriales</taxon>
        <taxon>Desulfitobacteriaceae</taxon>
        <taxon>Syntrophobotulus</taxon>
    </lineage>
</organism>
<dbReference type="SUPFAM" id="SSF143968">
    <property type="entry name" value="UbiD C-terminal domain-like"/>
    <property type="match status" value="2"/>
</dbReference>
<dbReference type="Pfam" id="PF01977">
    <property type="entry name" value="UbiD"/>
    <property type="match status" value="1"/>
</dbReference>
<gene>
    <name evidence="4" type="ordered locus">Sgly_1805</name>
</gene>
<name>F0SZL6_SYNGF</name>
<feature type="domain" description="3-octaprenyl-4-hydroxybenzoate carboxy-lyase-like Rift-related" evidence="1">
    <location>
        <begin position="120"/>
        <end position="318"/>
    </location>
</feature>
<dbReference type="InterPro" id="IPR049381">
    <property type="entry name" value="UbiD-like_C"/>
</dbReference>
<evidence type="ECO:0000259" key="1">
    <source>
        <dbReference type="Pfam" id="PF01977"/>
    </source>
</evidence>
<reference evidence="4 5" key="1">
    <citation type="journal article" date="2011" name="Stand. Genomic Sci.">
        <title>Complete genome sequence of Syntrophobotulus glycolicus type strain (FlGlyR).</title>
        <authorList>
            <person name="Han C."/>
            <person name="Mwirichia R."/>
            <person name="Chertkov O."/>
            <person name="Held B."/>
            <person name="Lapidus A."/>
            <person name="Nolan M."/>
            <person name="Lucas S."/>
            <person name="Hammon N."/>
            <person name="Deshpande S."/>
            <person name="Cheng J.F."/>
            <person name="Tapia R."/>
            <person name="Goodwin L."/>
            <person name="Pitluck S."/>
            <person name="Huntemann M."/>
            <person name="Liolios K."/>
            <person name="Ivanova N."/>
            <person name="Pagani I."/>
            <person name="Mavromatis K."/>
            <person name="Ovchinikova G."/>
            <person name="Pati A."/>
            <person name="Chen A."/>
            <person name="Palaniappan K."/>
            <person name="Land M."/>
            <person name="Hauser L."/>
            <person name="Brambilla E.M."/>
            <person name="Rohde M."/>
            <person name="Spring S."/>
            <person name="Sikorski J."/>
            <person name="Goker M."/>
            <person name="Woyke T."/>
            <person name="Bristow J."/>
            <person name="Eisen J.A."/>
            <person name="Markowitz V."/>
            <person name="Hugenholtz P."/>
            <person name="Kyrpides N.C."/>
            <person name="Klenk H.P."/>
            <person name="Detter J.C."/>
        </authorList>
    </citation>
    <scope>NUCLEOTIDE SEQUENCE [LARGE SCALE GENOMIC DNA]</scope>
    <source>
        <strain evidence="5">DSM 8271 / FlGlyR</strain>
    </source>
</reference>
<proteinExistence type="predicted"/>
<reference evidence="5" key="2">
    <citation type="submission" date="2011-02" db="EMBL/GenBank/DDBJ databases">
        <title>The complete genome of Syntrophobotulus glycolicus DSM 8271.</title>
        <authorList>
            <person name="Lucas S."/>
            <person name="Copeland A."/>
            <person name="Lapidus A."/>
            <person name="Bruce D."/>
            <person name="Goodwin L."/>
            <person name="Pitluck S."/>
            <person name="Kyrpides N."/>
            <person name="Mavromatis K."/>
            <person name="Pagani I."/>
            <person name="Ivanova N."/>
            <person name="Mikhailova N."/>
            <person name="Chertkov O."/>
            <person name="Held B."/>
            <person name="Detter J.C."/>
            <person name="Tapia R."/>
            <person name="Han C."/>
            <person name="Land M."/>
            <person name="Hauser L."/>
            <person name="Markowitz V."/>
            <person name="Cheng J.-F."/>
            <person name="Hugenholtz P."/>
            <person name="Woyke T."/>
            <person name="Wu D."/>
            <person name="Spring S."/>
            <person name="Schroeder M."/>
            <person name="Brambilla E."/>
            <person name="Klenk H.-P."/>
            <person name="Eisen J.A."/>
        </authorList>
    </citation>
    <scope>NUCLEOTIDE SEQUENCE [LARGE SCALE GENOMIC DNA]</scope>
    <source>
        <strain evidence="5">DSM 8271 / FlGlyR</strain>
    </source>
</reference>
<dbReference type="eggNOG" id="COG0043">
    <property type="taxonomic scope" value="Bacteria"/>
</dbReference>
<accession>F0SZL6</accession>
<dbReference type="PANTHER" id="PTHR30108:SF7">
    <property type="entry name" value="3-POLYPRENYL-4-HYDROXYBENZOATE DECARBOXYLASE"/>
    <property type="match status" value="1"/>
</dbReference>
<protein>
    <submittedName>
        <fullName evidence="4">3-octaprenyl-4hydroxybenzoate decarboxylase</fullName>
        <ecNumber evidence="4">4.1.1.-</ecNumber>
    </submittedName>
</protein>
<evidence type="ECO:0000259" key="2">
    <source>
        <dbReference type="Pfam" id="PF20695"/>
    </source>
</evidence>
<dbReference type="GO" id="GO:0005737">
    <property type="term" value="C:cytoplasm"/>
    <property type="evidence" value="ECO:0007669"/>
    <property type="project" value="TreeGrafter"/>
</dbReference>
<keyword evidence="4" id="KW-0456">Lyase</keyword>
<dbReference type="NCBIfam" id="TIGR00148">
    <property type="entry name" value="UbiD family decarboxylase"/>
    <property type="match status" value="1"/>
</dbReference>
<evidence type="ECO:0000313" key="4">
    <source>
        <dbReference type="EMBL" id="ADY56102.1"/>
    </source>
</evidence>
<dbReference type="SUPFAM" id="SSF50475">
    <property type="entry name" value="FMN-binding split barrel"/>
    <property type="match status" value="1"/>
</dbReference>
<keyword evidence="5" id="KW-1185">Reference proteome</keyword>
<dbReference type="Gene3D" id="3.40.1670.10">
    <property type="entry name" value="UbiD C-terminal domain-like"/>
    <property type="match status" value="1"/>
</dbReference>
<dbReference type="Proteomes" id="UP000007488">
    <property type="component" value="Chromosome"/>
</dbReference>
<dbReference type="Pfam" id="PF20695">
    <property type="entry name" value="UbiD_N"/>
    <property type="match status" value="1"/>
</dbReference>
<evidence type="ECO:0000259" key="3">
    <source>
        <dbReference type="Pfam" id="PF20696"/>
    </source>
</evidence>
<dbReference type="AlphaFoldDB" id="F0SZL6"/>
<dbReference type="InterPro" id="IPR002830">
    <property type="entry name" value="UbiD"/>
</dbReference>
<dbReference type="HOGENOM" id="CLU_023348_4_1_9"/>
<dbReference type="STRING" id="645991.Sgly_1805"/>
<dbReference type="Pfam" id="PF20696">
    <property type="entry name" value="UbiD_C"/>
    <property type="match status" value="1"/>
</dbReference>